<protein>
    <submittedName>
        <fullName evidence="1">Uncharacterized protein</fullName>
    </submittedName>
</protein>
<reference evidence="1 2" key="1">
    <citation type="journal article" date="2022" name="bioRxiv">
        <title>The genome of the oomycete Peronosclerospora sorghi, a cosmopolitan pathogen of maize and sorghum, is inflated with dispersed pseudogenes.</title>
        <authorList>
            <person name="Fletcher K."/>
            <person name="Martin F."/>
            <person name="Isakeit T."/>
            <person name="Cavanaugh K."/>
            <person name="Magill C."/>
            <person name="Michelmore R."/>
        </authorList>
    </citation>
    <scope>NUCLEOTIDE SEQUENCE [LARGE SCALE GENOMIC DNA]</scope>
    <source>
        <strain evidence="1">P6</strain>
    </source>
</reference>
<organism evidence="1 2">
    <name type="scientific">Peronosclerospora sorghi</name>
    <dbReference type="NCBI Taxonomy" id="230839"/>
    <lineage>
        <taxon>Eukaryota</taxon>
        <taxon>Sar</taxon>
        <taxon>Stramenopiles</taxon>
        <taxon>Oomycota</taxon>
        <taxon>Peronosporomycetes</taxon>
        <taxon>Peronosporales</taxon>
        <taxon>Peronosporaceae</taxon>
        <taxon>Peronosclerospora</taxon>
    </lineage>
</organism>
<accession>A0ACC0WKJ0</accession>
<comment type="caution">
    <text evidence="1">The sequence shown here is derived from an EMBL/GenBank/DDBJ whole genome shotgun (WGS) entry which is preliminary data.</text>
</comment>
<evidence type="ECO:0000313" key="1">
    <source>
        <dbReference type="EMBL" id="KAI9919274.1"/>
    </source>
</evidence>
<dbReference type="Proteomes" id="UP001163321">
    <property type="component" value="Chromosome 11"/>
</dbReference>
<gene>
    <name evidence="1" type="ORF">PsorP6_017755</name>
</gene>
<dbReference type="EMBL" id="CM047590">
    <property type="protein sequence ID" value="KAI9919274.1"/>
    <property type="molecule type" value="Genomic_DNA"/>
</dbReference>
<name>A0ACC0WKJ0_9STRA</name>
<evidence type="ECO:0000313" key="2">
    <source>
        <dbReference type="Proteomes" id="UP001163321"/>
    </source>
</evidence>
<proteinExistence type="predicted"/>
<sequence>MHPRTEPTWCPYENVHVSNDQRQQLIKVVKGCVETHFQRYQTPALHQVDDRRFQRFKSKEELHVYTERSLYNRGRKGGRAKHAVGKKESDMAVIISTGTIMGELEDLMFGIVNTTNEAMRLRAAYVGAMETEAILCSVVEPSEKDPFRSLVIKWMATDVTSDKSRDFVCIEATDMLQLEDGERIGFHLLHSIEFPQTKPLPHITRGNQSYVSFFRHIHRTMIDTCGYCLVDPGVQEKHHLFVTSAANAILLATNYVHCGQMKKLAWLLQRQHAGFKFHKVEQLTTECVVCGKRKSIPGMSRRTCKLCYGNVCFSCKVRARMKFIGRDGHLLERKITFCSQCMSNAINGSTHAAAQAQALCVQESSDTSSMYSDSTYSEMSLSDLVKLRVFLLRHVHAIRRELGSRERRDGVVRWIPSRLIPCRGHCVHVRDVAHAPDTKGDFLTHERSVRREETEAMRSCALGTHGFETELAHALADAGEKRKATGCKRTRTGATRTRGMEESATTRASCLGVPVLQCPRQFLGVSTADVVCRGEERLGRCFERHGSKHVPPRVHCVHCKRVDHVATTLAIEANDFVSRTNGPRAWGRGWKVDRVKQLVAHAVTVGKVQDARGLETDKVSIVDEASLVEREIDLRPLDGHGTERIVTRW</sequence>
<keyword evidence="2" id="KW-1185">Reference proteome</keyword>